<dbReference type="RefSeq" id="WP_377123909.1">
    <property type="nucleotide sequence ID" value="NZ_JBHUHN010000001.1"/>
</dbReference>
<dbReference type="InterPro" id="IPR050463">
    <property type="entry name" value="Gfo/Idh/MocA_oxidrdct_glycsds"/>
</dbReference>
<feature type="domain" description="Gfo/Idh/MocA-like oxidoreductase N-terminal" evidence="2">
    <location>
        <begin position="55"/>
        <end position="172"/>
    </location>
</feature>
<dbReference type="PANTHER" id="PTHR43818">
    <property type="entry name" value="BCDNA.GH03377"/>
    <property type="match status" value="1"/>
</dbReference>
<dbReference type="Gene3D" id="3.40.50.720">
    <property type="entry name" value="NAD(P)-binding Rossmann-like Domain"/>
    <property type="match status" value="1"/>
</dbReference>
<dbReference type="Pfam" id="PF01408">
    <property type="entry name" value="GFO_IDH_MocA"/>
    <property type="match status" value="1"/>
</dbReference>
<dbReference type="NCBIfam" id="TIGR01409">
    <property type="entry name" value="TAT_signal_seq"/>
    <property type="match status" value="1"/>
</dbReference>
<keyword evidence="5" id="KW-1185">Reference proteome</keyword>
<evidence type="ECO:0000313" key="5">
    <source>
        <dbReference type="Proteomes" id="UP001597601"/>
    </source>
</evidence>
<dbReference type="PROSITE" id="PS51318">
    <property type="entry name" value="TAT"/>
    <property type="match status" value="1"/>
</dbReference>
<dbReference type="InterPro" id="IPR036291">
    <property type="entry name" value="NAD(P)-bd_dom_sf"/>
</dbReference>
<evidence type="ECO:0000259" key="2">
    <source>
        <dbReference type="Pfam" id="PF01408"/>
    </source>
</evidence>
<dbReference type="Proteomes" id="UP001597601">
    <property type="component" value="Unassembled WGS sequence"/>
</dbReference>
<accession>A0ABW5XNE1</accession>
<dbReference type="InterPro" id="IPR006311">
    <property type="entry name" value="TAT_signal"/>
</dbReference>
<evidence type="ECO:0000256" key="1">
    <source>
        <dbReference type="ARBA" id="ARBA00023002"/>
    </source>
</evidence>
<protein>
    <submittedName>
        <fullName evidence="4">Gfo/Idh/MocA family protein</fullName>
    </submittedName>
</protein>
<dbReference type="EMBL" id="JBHUON010000003">
    <property type="protein sequence ID" value="MFD2863909.1"/>
    <property type="molecule type" value="Genomic_DNA"/>
</dbReference>
<organism evidence="4 5">
    <name type="scientific">Mucilaginibacter antarcticus</name>
    <dbReference type="NCBI Taxonomy" id="1855725"/>
    <lineage>
        <taxon>Bacteria</taxon>
        <taxon>Pseudomonadati</taxon>
        <taxon>Bacteroidota</taxon>
        <taxon>Sphingobacteriia</taxon>
        <taxon>Sphingobacteriales</taxon>
        <taxon>Sphingobacteriaceae</taxon>
        <taxon>Mucilaginibacter</taxon>
    </lineage>
</organism>
<name>A0ABW5XNE1_9SPHI</name>
<keyword evidence="1" id="KW-0560">Oxidoreductase</keyword>
<dbReference type="Gene3D" id="3.30.360.10">
    <property type="entry name" value="Dihydrodipicolinate Reductase, domain 2"/>
    <property type="match status" value="1"/>
</dbReference>
<sequence>MKSSSSSNRRNFIKDTAALAAGMAIAPSIIPATATAKIIYEPAVYVPEKLIGTRIKFAVIGINHSHIYGMIGAVTKGGGEMVAYYIKEADLAAQFAKRYPKVKQAKSENEILEDPAIQVVLSSGIPIDRAPLGVRVMQHGKDYLVDKPGVITLDQFVEVKKVQKQTGRIYSIMFSERFESRATVRAGELVKAGAIGKVIQTVNLAPHKMSPSTRPEWFFDPKYCGAILTDIGSHQFDQYLFFTGSKKAEITASQMGNVNHPQYPKLYDFGDVMLNGDGGMGYIRLDWFTPKGVSTFGDGRLTILGTEGYIEVRKTIDLAGKPGGDHLFLANNEGVKYIDCSKDNLPFGELFINDVINRTETAMPQAHCFLATELALLATKKAKILDVHL</sequence>
<dbReference type="PANTHER" id="PTHR43818:SF11">
    <property type="entry name" value="BCDNA.GH03377"/>
    <property type="match status" value="1"/>
</dbReference>
<comment type="caution">
    <text evidence="4">The sequence shown here is derived from an EMBL/GenBank/DDBJ whole genome shotgun (WGS) entry which is preliminary data.</text>
</comment>
<dbReference type="InterPro" id="IPR000683">
    <property type="entry name" value="Gfo/Idh/MocA-like_OxRdtase_N"/>
</dbReference>
<evidence type="ECO:0000259" key="3">
    <source>
        <dbReference type="Pfam" id="PF22725"/>
    </source>
</evidence>
<dbReference type="SUPFAM" id="SSF55347">
    <property type="entry name" value="Glyceraldehyde-3-phosphate dehydrogenase-like, C-terminal domain"/>
    <property type="match status" value="1"/>
</dbReference>
<dbReference type="SUPFAM" id="SSF51735">
    <property type="entry name" value="NAD(P)-binding Rossmann-fold domains"/>
    <property type="match status" value="1"/>
</dbReference>
<dbReference type="Pfam" id="PF22725">
    <property type="entry name" value="GFO_IDH_MocA_C3"/>
    <property type="match status" value="1"/>
</dbReference>
<reference evidence="5" key="1">
    <citation type="journal article" date="2019" name="Int. J. Syst. Evol. Microbiol.">
        <title>The Global Catalogue of Microorganisms (GCM) 10K type strain sequencing project: providing services to taxonomists for standard genome sequencing and annotation.</title>
        <authorList>
            <consortium name="The Broad Institute Genomics Platform"/>
            <consortium name="The Broad Institute Genome Sequencing Center for Infectious Disease"/>
            <person name="Wu L."/>
            <person name="Ma J."/>
        </authorList>
    </citation>
    <scope>NUCLEOTIDE SEQUENCE [LARGE SCALE GENOMIC DNA]</scope>
    <source>
        <strain evidence="5">KCTC 52232</strain>
    </source>
</reference>
<dbReference type="InterPro" id="IPR019546">
    <property type="entry name" value="TAT_signal_bac_arc"/>
</dbReference>
<gene>
    <name evidence="4" type="ORF">ACFSYC_04340</name>
</gene>
<feature type="domain" description="GFO/IDH/MocA-like oxidoreductase" evidence="3">
    <location>
        <begin position="185"/>
        <end position="311"/>
    </location>
</feature>
<evidence type="ECO:0000313" key="4">
    <source>
        <dbReference type="EMBL" id="MFD2863909.1"/>
    </source>
</evidence>
<proteinExistence type="predicted"/>
<dbReference type="InterPro" id="IPR055170">
    <property type="entry name" value="GFO_IDH_MocA-like_dom"/>
</dbReference>